<dbReference type="Proteomes" id="UP001634747">
    <property type="component" value="Unassembled WGS sequence"/>
</dbReference>
<comment type="caution">
    <text evidence="2">The sequence shown here is derived from an EMBL/GenBank/DDBJ whole genome shotgun (WGS) entry which is preliminary data.</text>
</comment>
<proteinExistence type="predicted"/>
<protein>
    <submittedName>
        <fullName evidence="2">PadR family transcriptional regulator</fullName>
    </submittedName>
</protein>
<keyword evidence="3" id="KW-1185">Reference proteome</keyword>
<dbReference type="SUPFAM" id="SSF46785">
    <property type="entry name" value="Winged helix' DNA-binding domain"/>
    <property type="match status" value="1"/>
</dbReference>
<dbReference type="InterPro" id="IPR005149">
    <property type="entry name" value="Tscrpt_reg_PadR_N"/>
</dbReference>
<dbReference type="EMBL" id="JBJYXY010000001">
    <property type="protein sequence ID" value="MFN2974917.1"/>
    <property type="molecule type" value="Genomic_DNA"/>
</dbReference>
<accession>A0ABW9KII8</accession>
<dbReference type="Pfam" id="PF03551">
    <property type="entry name" value="PadR"/>
    <property type="match status" value="1"/>
</dbReference>
<dbReference type="RefSeq" id="WP_263413535.1">
    <property type="nucleotide sequence ID" value="NZ_BAABBH010000001.1"/>
</dbReference>
<name>A0ABW9KII8_9BACT</name>
<dbReference type="Gene3D" id="1.10.10.10">
    <property type="entry name" value="Winged helix-like DNA-binding domain superfamily/Winged helix DNA-binding domain"/>
    <property type="match status" value="1"/>
</dbReference>
<dbReference type="InterPro" id="IPR036388">
    <property type="entry name" value="WH-like_DNA-bd_sf"/>
</dbReference>
<sequence length="110" mass="11871">MSEKDWLGEFEQIVLLAVLRLGANAYGFAIQQEIQARIGRSCSIGAISTTLDRMEQKGFVSSRYGESTPERGGRAKKFFKVEAAGQAGLRNSYAARAAMAHGLEPLFGGA</sequence>
<evidence type="ECO:0000313" key="3">
    <source>
        <dbReference type="Proteomes" id="UP001634747"/>
    </source>
</evidence>
<evidence type="ECO:0000313" key="2">
    <source>
        <dbReference type="EMBL" id="MFN2974917.1"/>
    </source>
</evidence>
<evidence type="ECO:0000259" key="1">
    <source>
        <dbReference type="Pfam" id="PF03551"/>
    </source>
</evidence>
<dbReference type="InterPro" id="IPR036390">
    <property type="entry name" value="WH_DNA-bd_sf"/>
</dbReference>
<reference evidence="2 3" key="1">
    <citation type="submission" date="2024-12" db="EMBL/GenBank/DDBJ databases">
        <authorList>
            <person name="Lee Y."/>
        </authorList>
    </citation>
    <scope>NUCLEOTIDE SEQUENCE [LARGE SCALE GENOMIC DNA]</scope>
    <source>
        <strain evidence="2 3">03SUJ4</strain>
    </source>
</reference>
<gene>
    <name evidence="2" type="ORF">ACK2TP_04010</name>
</gene>
<organism evidence="2 3">
    <name type="scientific">Terriglobus aquaticus</name>
    <dbReference type="NCBI Taxonomy" id="940139"/>
    <lineage>
        <taxon>Bacteria</taxon>
        <taxon>Pseudomonadati</taxon>
        <taxon>Acidobacteriota</taxon>
        <taxon>Terriglobia</taxon>
        <taxon>Terriglobales</taxon>
        <taxon>Acidobacteriaceae</taxon>
        <taxon>Terriglobus</taxon>
    </lineage>
</organism>
<feature type="domain" description="Transcription regulator PadR N-terminal" evidence="1">
    <location>
        <begin position="15"/>
        <end position="90"/>
    </location>
</feature>